<organism evidence="10 11">
    <name type="scientific">Candidatus Wolfebacteria bacterium RIFCSPHIGHO2_01_FULL_48_22</name>
    <dbReference type="NCBI Taxonomy" id="1802555"/>
    <lineage>
        <taxon>Bacteria</taxon>
        <taxon>Candidatus Wolfeibacteriota</taxon>
    </lineage>
</organism>
<evidence type="ECO:0000256" key="3">
    <source>
        <dbReference type="ARBA" id="ARBA00022475"/>
    </source>
</evidence>
<dbReference type="GO" id="GO:0005886">
    <property type="term" value="C:plasma membrane"/>
    <property type="evidence" value="ECO:0007669"/>
    <property type="project" value="UniProtKB-SubCell"/>
</dbReference>
<protein>
    <recommendedName>
        <fullName evidence="12">Prepilin peptidase</fullName>
    </recommendedName>
</protein>
<dbReference type="InterPro" id="IPR010627">
    <property type="entry name" value="Prepilin_pept_A24_N"/>
</dbReference>
<feature type="transmembrane region" description="Helical" evidence="7">
    <location>
        <begin position="99"/>
        <end position="119"/>
    </location>
</feature>
<feature type="domain" description="Prepilin type IV endopeptidase peptidase" evidence="8">
    <location>
        <begin position="151"/>
        <end position="275"/>
    </location>
</feature>
<gene>
    <name evidence="10" type="ORF">A2755_00925</name>
</gene>
<evidence type="ECO:0000256" key="1">
    <source>
        <dbReference type="ARBA" id="ARBA00004651"/>
    </source>
</evidence>
<feature type="transmembrane region" description="Helical" evidence="7">
    <location>
        <begin position="287"/>
        <end position="306"/>
    </location>
</feature>
<feature type="transmembrane region" description="Helical" evidence="7">
    <location>
        <begin position="173"/>
        <end position="192"/>
    </location>
</feature>
<name>A0A1F8DTG9_9BACT</name>
<dbReference type="PANTHER" id="PTHR30487:SF0">
    <property type="entry name" value="PREPILIN LEADER PEPTIDASE_N-METHYLTRANSFERASE-RELATED"/>
    <property type="match status" value="1"/>
</dbReference>
<proteinExistence type="inferred from homology"/>
<dbReference type="Pfam" id="PF06750">
    <property type="entry name" value="A24_N_bact"/>
    <property type="match status" value="1"/>
</dbReference>
<comment type="subcellular location">
    <subcellularLocation>
        <location evidence="1">Cell membrane</location>
        <topology evidence="1">Multi-pass membrane protein</topology>
    </subcellularLocation>
</comment>
<dbReference type="InterPro" id="IPR000045">
    <property type="entry name" value="Prepilin_IV_endopep_pep"/>
</dbReference>
<evidence type="ECO:0000313" key="11">
    <source>
        <dbReference type="Proteomes" id="UP000177029"/>
    </source>
</evidence>
<dbReference type="PANTHER" id="PTHR30487">
    <property type="entry name" value="TYPE 4 PREPILIN-LIKE PROTEINS LEADER PEPTIDE-PROCESSING ENZYME"/>
    <property type="match status" value="1"/>
</dbReference>
<keyword evidence="4 7" id="KW-0812">Transmembrane</keyword>
<dbReference type="EMBL" id="MGIP01000005">
    <property type="protein sequence ID" value="OGM91910.1"/>
    <property type="molecule type" value="Genomic_DNA"/>
</dbReference>
<feature type="transmembrane region" description="Helical" evidence="7">
    <location>
        <begin position="246"/>
        <end position="275"/>
    </location>
</feature>
<evidence type="ECO:0000256" key="5">
    <source>
        <dbReference type="ARBA" id="ARBA00022989"/>
    </source>
</evidence>
<feature type="transmembrane region" description="Helical" evidence="7">
    <location>
        <begin position="212"/>
        <end position="234"/>
    </location>
</feature>
<accession>A0A1F8DTG9</accession>
<evidence type="ECO:0000256" key="6">
    <source>
        <dbReference type="ARBA" id="ARBA00023136"/>
    </source>
</evidence>
<dbReference type="Pfam" id="PF01478">
    <property type="entry name" value="Peptidase_A24"/>
    <property type="match status" value="1"/>
</dbReference>
<keyword evidence="5 7" id="KW-1133">Transmembrane helix</keyword>
<dbReference type="STRING" id="1802555.A2755_00925"/>
<evidence type="ECO:0008006" key="12">
    <source>
        <dbReference type="Google" id="ProtNLM"/>
    </source>
</evidence>
<keyword evidence="3" id="KW-1003">Cell membrane</keyword>
<feature type="domain" description="Prepilin peptidase A24 N-terminal" evidence="9">
    <location>
        <begin position="7"/>
        <end position="118"/>
    </location>
</feature>
<evidence type="ECO:0000256" key="4">
    <source>
        <dbReference type="ARBA" id="ARBA00022692"/>
    </source>
</evidence>
<keyword evidence="6 7" id="KW-0472">Membrane</keyword>
<dbReference type="Proteomes" id="UP000177029">
    <property type="component" value="Unassembled WGS sequence"/>
</dbReference>
<dbReference type="GO" id="GO:0006465">
    <property type="term" value="P:signal peptide processing"/>
    <property type="evidence" value="ECO:0007669"/>
    <property type="project" value="TreeGrafter"/>
</dbReference>
<evidence type="ECO:0000259" key="9">
    <source>
        <dbReference type="Pfam" id="PF06750"/>
    </source>
</evidence>
<comment type="similarity">
    <text evidence="2">Belongs to the peptidase A24 family.</text>
</comment>
<evidence type="ECO:0000256" key="2">
    <source>
        <dbReference type="ARBA" id="ARBA00005801"/>
    </source>
</evidence>
<evidence type="ECO:0000256" key="7">
    <source>
        <dbReference type="SAM" id="Phobius"/>
    </source>
</evidence>
<dbReference type="InterPro" id="IPR050882">
    <property type="entry name" value="Prepilin_peptidase/N-MTase"/>
</dbReference>
<comment type="caution">
    <text evidence="10">The sequence shown here is derived from an EMBL/GenBank/DDBJ whole genome shotgun (WGS) entry which is preliminary data.</text>
</comment>
<feature type="transmembrane region" description="Helical" evidence="7">
    <location>
        <begin position="141"/>
        <end position="161"/>
    </location>
</feature>
<dbReference type="Gene3D" id="1.20.120.1220">
    <property type="match status" value="1"/>
</dbReference>
<dbReference type="GO" id="GO:0004190">
    <property type="term" value="F:aspartic-type endopeptidase activity"/>
    <property type="evidence" value="ECO:0007669"/>
    <property type="project" value="InterPro"/>
</dbReference>
<feature type="transmembrane region" description="Helical" evidence="7">
    <location>
        <begin position="6"/>
        <end position="23"/>
    </location>
</feature>
<evidence type="ECO:0000259" key="8">
    <source>
        <dbReference type="Pfam" id="PF01478"/>
    </source>
</evidence>
<evidence type="ECO:0000313" key="10">
    <source>
        <dbReference type="EMBL" id="OGM91910.1"/>
    </source>
</evidence>
<sequence length="322" mass="35792">MTVLLILLGLAVGSFLNVLILRYDPDKDGHSERSEESNGGKKILRFYLRMTTPTFLKTAGGRSRCLHCGHQLRWYELIPVVSWIIQLGKCRNCKKYISLQYPVVELASAALFVFVPWAVEWLLFQTGEWIPAFAGMTGDMWMLYGFSAFWILVFLMLMAAFFIDVRHYVIPNYLNLSIFIAGIVWTVVRMGSFLGSYADLFSFGGSASEVGLVLNHILGMVLGAGFFLVVIFITRGKGMGLGDAKLMAGLGLLFGYPDILIVMVLSFVLGTLYALPLLAMGKKGMKSMLPFGPFIVLASFLVFFFGTRILQGYFGIIEGLSL</sequence>
<dbReference type="AlphaFoldDB" id="A0A1F8DTG9"/>
<reference evidence="10 11" key="1">
    <citation type="journal article" date="2016" name="Nat. Commun.">
        <title>Thousands of microbial genomes shed light on interconnected biogeochemical processes in an aquifer system.</title>
        <authorList>
            <person name="Anantharaman K."/>
            <person name="Brown C.T."/>
            <person name="Hug L.A."/>
            <person name="Sharon I."/>
            <person name="Castelle C.J."/>
            <person name="Probst A.J."/>
            <person name="Thomas B.C."/>
            <person name="Singh A."/>
            <person name="Wilkins M.J."/>
            <person name="Karaoz U."/>
            <person name="Brodie E.L."/>
            <person name="Williams K.H."/>
            <person name="Hubbard S.S."/>
            <person name="Banfield J.F."/>
        </authorList>
    </citation>
    <scope>NUCLEOTIDE SEQUENCE [LARGE SCALE GENOMIC DNA]</scope>
</reference>